<dbReference type="Gene3D" id="2.30.110.10">
    <property type="entry name" value="Electron Transport, Fmn-binding Protein, Chain A"/>
    <property type="match status" value="1"/>
</dbReference>
<evidence type="ECO:0000256" key="1">
    <source>
        <dbReference type="ARBA" id="ARBA00023002"/>
    </source>
</evidence>
<dbReference type="InterPro" id="IPR012349">
    <property type="entry name" value="Split_barrel_FMN-bd"/>
</dbReference>
<feature type="region of interest" description="Disordered" evidence="2">
    <location>
        <begin position="1"/>
        <end position="24"/>
    </location>
</feature>
<dbReference type="PANTHER" id="PTHR30466">
    <property type="entry name" value="FLAVIN REDUCTASE"/>
    <property type="match status" value="1"/>
</dbReference>
<dbReference type="Proteomes" id="UP001595698">
    <property type="component" value="Unassembled WGS sequence"/>
</dbReference>
<dbReference type="GO" id="GO:0016491">
    <property type="term" value="F:oxidoreductase activity"/>
    <property type="evidence" value="ECO:0007669"/>
    <property type="project" value="UniProtKB-KW"/>
</dbReference>
<dbReference type="Pfam" id="PF01613">
    <property type="entry name" value="Flavin_Reduct"/>
    <property type="match status" value="1"/>
</dbReference>
<dbReference type="EMBL" id="JBHSBC010000008">
    <property type="protein sequence ID" value="MFC3980129.1"/>
    <property type="molecule type" value="Genomic_DNA"/>
</dbReference>
<organism evidence="4 5">
    <name type="scientific">Streptosporangium jomthongense</name>
    <dbReference type="NCBI Taxonomy" id="1193683"/>
    <lineage>
        <taxon>Bacteria</taxon>
        <taxon>Bacillati</taxon>
        <taxon>Actinomycetota</taxon>
        <taxon>Actinomycetes</taxon>
        <taxon>Streptosporangiales</taxon>
        <taxon>Streptosporangiaceae</taxon>
        <taxon>Streptosporangium</taxon>
    </lineage>
</organism>
<evidence type="ECO:0000313" key="4">
    <source>
        <dbReference type="EMBL" id="MFC3980129.1"/>
    </source>
</evidence>
<evidence type="ECO:0000256" key="2">
    <source>
        <dbReference type="SAM" id="MobiDB-lite"/>
    </source>
</evidence>
<keyword evidence="1 4" id="KW-0560">Oxidoreductase</keyword>
<dbReference type="InterPro" id="IPR002563">
    <property type="entry name" value="Flavin_Rdtase-like_dom"/>
</dbReference>
<dbReference type="PANTHER" id="PTHR30466:SF1">
    <property type="entry name" value="FMN REDUCTASE (NADH) RUTF"/>
    <property type="match status" value="1"/>
</dbReference>
<feature type="domain" description="Flavin reductase like" evidence="3">
    <location>
        <begin position="35"/>
        <end position="182"/>
    </location>
</feature>
<dbReference type="InterPro" id="IPR050268">
    <property type="entry name" value="NADH-dep_flavin_reductase"/>
</dbReference>
<evidence type="ECO:0000259" key="3">
    <source>
        <dbReference type="SMART" id="SM00903"/>
    </source>
</evidence>
<dbReference type="SUPFAM" id="SSF50475">
    <property type="entry name" value="FMN-binding split barrel"/>
    <property type="match status" value="1"/>
</dbReference>
<dbReference type="SMART" id="SM00903">
    <property type="entry name" value="Flavin_Reduct"/>
    <property type="match status" value="1"/>
</dbReference>
<comment type="caution">
    <text evidence="4">The sequence shown here is derived from an EMBL/GenBank/DDBJ whole genome shotgun (WGS) entry which is preliminary data.</text>
</comment>
<sequence>MSVNPEPSHETGSAGPEPETGTSAVADPKAMRRAFGMFATGVTVVTVGGGGPHAMTANSFTSVSLDPPLVLVCVDRGAIMHGCLAAEGTFGVSVLAAGQEPLARHFSNRWRPLGAAQFDTVDWLPGPLTGAPLLAGTLARFECELWRAYDGGDHSIFVGRVLSMEQQDDRDGLLFFHGRFRRIIPDRSEVTA</sequence>
<keyword evidence="5" id="KW-1185">Reference proteome</keyword>
<gene>
    <name evidence="4" type="ORF">ACFOYY_08370</name>
</gene>
<reference evidence="5" key="1">
    <citation type="journal article" date="2019" name="Int. J. Syst. Evol. Microbiol.">
        <title>The Global Catalogue of Microorganisms (GCM) 10K type strain sequencing project: providing services to taxonomists for standard genome sequencing and annotation.</title>
        <authorList>
            <consortium name="The Broad Institute Genomics Platform"/>
            <consortium name="The Broad Institute Genome Sequencing Center for Infectious Disease"/>
            <person name="Wu L."/>
            <person name="Ma J."/>
        </authorList>
    </citation>
    <scope>NUCLEOTIDE SEQUENCE [LARGE SCALE GENOMIC DNA]</scope>
    <source>
        <strain evidence="5">TBRC 7912</strain>
    </source>
</reference>
<accession>A0ABV8EUR7</accession>
<name>A0ABV8EUR7_9ACTN</name>
<dbReference type="EC" id="1.-.-.-" evidence="4"/>
<dbReference type="RefSeq" id="WP_352012643.1">
    <property type="nucleotide sequence ID" value="NZ_JBHSBC010000008.1"/>
</dbReference>
<protein>
    <submittedName>
        <fullName evidence="4">Flavin reductase family protein</fullName>
        <ecNumber evidence="4">1.-.-.-</ecNumber>
    </submittedName>
</protein>
<proteinExistence type="predicted"/>
<evidence type="ECO:0000313" key="5">
    <source>
        <dbReference type="Proteomes" id="UP001595698"/>
    </source>
</evidence>